<dbReference type="EMBL" id="CP002209">
    <property type="protein sequence ID" value="ADN76828.1"/>
    <property type="molecule type" value="Genomic_DNA"/>
</dbReference>
<dbReference type="SMART" id="SM00267">
    <property type="entry name" value="GGDEF"/>
    <property type="match status" value="1"/>
</dbReference>
<feature type="signal peptide" evidence="3">
    <location>
        <begin position="1"/>
        <end position="18"/>
    </location>
</feature>
<evidence type="ECO:0000256" key="2">
    <source>
        <dbReference type="ARBA" id="ARBA00022636"/>
    </source>
</evidence>
<dbReference type="PANTHER" id="PTHR44757">
    <property type="entry name" value="DIGUANYLATE CYCLASE DGCP"/>
    <property type="match status" value="1"/>
</dbReference>
<dbReference type="Pfam" id="PF07495">
    <property type="entry name" value="Y_Y_Y"/>
    <property type="match status" value="1"/>
</dbReference>
<dbReference type="InterPro" id="IPR015943">
    <property type="entry name" value="WD40/YVTN_repeat-like_dom_sf"/>
</dbReference>
<keyword evidence="3" id="KW-0732">Signal</keyword>
<dbReference type="InterPro" id="IPR001633">
    <property type="entry name" value="EAL_dom"/>
</dbReference>
<dbReference type="STRING" id="550540.Fbal_2626"/>
<dbReference type="RefSeq" id="WP_013346134.1">
    <property type="nucleotide sequence ID" value="NC_014541.1"/>
</dbReference>
<dbReference type="InterPro" id="IPR011123">
    <property type="entry name" value="Y_Y_Y"/>
</dbReference>
<accession>E1SQ56</accession>
<dbReference type="SUPFAM" id="SSF63829">
    <property type="entry name" value="Calcium-dependent phosphotriesterase"/>
    <property type="match status" value="2"/>
</dbReference>
<sequence length="1445" mass="163565">MKPWIALLLLCICLTAGASERQLTPTYNLSYYGLEHNLSESSVTSIVQDPTGFIWAGTINGLNRLDGDRFRQYNSANVDSHGLANSTIRDLQIDEQGHMWVLTRQNIYRYHFAADRFEVLELPSDSSYWSLRVRRDTLFIGTESSIIEYNVRTRTYKEYRLLLGSNNGIRHVEITGEHTLLVSEFKGQTYELDIQSGQFSEVEVPGQLNAIIDYNGVNYAATDVGLFKIGADHVSQQQWFTGNVIHIAKNRSENTLYFISDKSLYTLKESESGEVQVNKAFDFDATAQSLYIDTDDNLWVGLVGLGLAKVNSPESALTHYQNICDAPGCNQIWSLETHNNKVWLANETNQLVAFSADLSIAQQLDIGINGAKSLHRHLDKLYVTGENGLSIVDASDSATHLEYRNTIFTSMASAGSELYIGTFSKGILRLEPDLSLDDERLSPQLTSTVLTLTIDGDRMLIGSQRGVHIYQFEPDLNLWVQRANLLKDKIITAIDVLSHGLLVGTVGEGFFLIDENNKPSKVRFNLPKEKEMLVYSMSSNGNSAFASTSSGIVEIDKTSLNVVNFYDEAYGAQAEFNGMSSLSTEQFVFFGGTEGFNRLELAKRQIDKSISPPKFTSFRVFNQEVQVGDKLKQNIVAAEQVKLKYSDYPFSFYFTSLESNLSGLITYDYRLEGLSENWIPTDINQRFATFTNIPHGEYTLEVRASIPFIDGSAQTSSLNVIITPPWWLSRYAKLAYGAAILALVLVVYREFLRRQRVQARIAQSEERLKLSLWGSGDEMWDWDMEAGRIYRSNIWGILEFPRDGKRSSGAESNIHPDDVERVNQLLSRHFSGDSDHFEATYRVKSKLGDWVWILDRAKIVERDDQDRPTRMTGTIKDISSIKEAEERLNLFARALRNISEGMFILDDDMRYLEVNEACLEITGFEKEHFVNETLKFDRYPQAYTDDIIRIVQQQGRWNGELELSRSNGRLIQIELTLDQIKESGTHNHFYVGVFSDITHRKQAESELRRLTNNDILTGLPNRSYLQISLDSLVRRQVPLCLLIFDLDNFKKVNDSLGHGAGDALLCHVANRVRNHLPEQASLYRLGGDEFAVIFDGDQAINYSTKLAQEILAAFSQPFQLEQGEVVVNSSIGIVTFPDDDVDRQALLRKADLAMYHAKGQGGQCYQFFNESLNQAAMERLDTENLIRQALKDNHFEVYYQPKVDLPTKQIKGMEALVRLNHPTRGLISPGEFIPLAEETGLIVEIGEHVLKQACFAAEKWRQMGLLKGRVAVNLSSQQFILPDLCERIERILKLTRLPADWLELEITEGTVIQQPEQAIATMRTLNQLGIHLALDDFGTGYSSLSYLKRFPINTLKIDKSFVDDIAITAKDRMMAASIITIARNMELSVVAEGVEEKAQLSVLEELRCDMVQGYLFSRPIPEMEFESLMFSQSKRPIYLSQESVT</sequence>
<dbReference type="GO" id="GO:0071111">
    <property type="term" value="F:cyclic-guanylate-specific phosphodiesterase activity"/>
    <property type="evidence" value="ECO:0007669"/>
    <property type="project" value="UniProtKB-EC"/>
</dbReference>
<dbReference type="SMART" id="SM00091">
    <property type="entry name" value="PAS"/>
    <property type="match status" value="1"/>
</dbReference>
<feature type="domain" description="PAC" evidence="5">
    <location>
        <begin position="837"/>
        <end position="890"/>
    </location>
</feature>
<dbReference type="InterPro" id="IPR043128">
    <property type="entry name" value="Rev_trsase/Diguanyl_cyclase"/>
</dbReference>
<dbReference type="Proteomes" id="UP000006683">
    <property type="component" value="Chromosome"/>
</dbReference>
<dbReference type="SUPFAM" id="SSF55073">
    <property type="entry name" value="Nucleotide cyclase"/>
    <property type="match status" value="1"/>
</dbReference>
<evidence type="ECO:0000313" key="8">
    <source>
        <dbReference type="EMBL" id="ADN76828.1"/>
    </source>
</evidence>
<dbReference type="Pfam" id="PF00990">
    <property type="entry name" value="GGDEF"/>
    <property type="match status" value="1"/>
</dbReference>
<evidence type="ECO:0000259" key="7">
    <source>
        <dbReference type="PROSITE" id="PS50887"/>
    </source>
</evidence>
<dbReference type="InterPro" id="IPR001610">
    <property type="entry name" value="PAC"/>
</dbReference>
<dbReference type="Pfam" id="PF07494">
    <property type="entry name" value="Reg_prop"/>
    <property type="match status" value="1"/>
</dbReference>
<dbReference type="Gene3D" id="3.20.20.450">
    <property type="entry name" value="EAL domain"/>
    <property type="match status" value="1"/>
</dbReference>
<dbReference type="eggNOG" id="COG5001">
    <property type="taxonomic scope" value="Bacteria"/>
</dbReference>
<gene>
    <name evidence="8" type="ordered locus">Fbal_2626</name>
</gene>
<dbReference type="PANTHER" id="PTHR44757:SF2">
    <property type="entry name" value="BIOFILM ARCHITECTURE MAINTENANCE PROTEIN MBAA"/>
    <property type="match status" value="1"/>
</dbReference>
<evidence type="ECO:0000259" key="5">
    <source>
        <dbReference type="PROSITE" id="PS50113"/>
    </source>
</evidence>
<dbReference type="Pfam" id="PF08447">
    <property type="entry name" value="PAS_3"/>
    <property type="match status" value="1"/>
</dbReference>
<dbReference type="NCBIfam" id="TIGR00254">
    <property type="entry name" value="GGDEF"/>
    <property type="match status" value="1"/>
</dbReference>
<dbReference type="SMART" id="SM00052">
    <property type="entry name" value="EAL"/>
    <property type="match status" value="1"/>
</dbReference>
<dbReference type="CDD" id="cd01948">
    <property type="entry name" value="EAL"/>
    <property type="match status" value="1"/>
</dbReference>
<dbReference type="InterPro" id="IPR052155">
    <property type="entry name" value="Biofilm_reg_signaling"/>
</dbReference>
<dbReference type="PROSITE" id="PS50113">
    <property type="entry name" value="PAC"/>
    <property type="match status" value="2"/>
</dbReference>
<reference evidence="8 9" key="1">
    <citation type="journal article" date="2010" name="Stand. Genomic Sci.">
        <title>Complete genome sequence of Ferrimonas balearica type strain (PAT).</title>
        <authorList>
            <person name="Nolan M."/>
            <person name="Sikorski J."/>
            <person name="Davenport K."/>
            <person name="Lucas S."/>
            <person name="Glavina Del Rio T."/>
            <person name="Tice H."/>
            <person name="Cheng J."/>
            <person name="Goodwin L."/>
            <person name="Pitluck S."/>
            <person name="Liolios K."/>
            <person name="Ivanova N."/>
            <person name="Mavromatis K."/>
            <person name="Ovchinnikova G."/>
            <person name="Pati A."/>
            <person name="Chen A."/>
            <person name="Palaniappan K."/>
            <person name="Land M."/>
            <person name="Hauser L."/>
            <person name="Chang Y."/>
            <person name="Jeffries C."/>
            <person name="Tapia R."/>
            <person name="Brettin T."/>
            <person name="Detter J."/>
            <person name="Han C."/>
            <person name="Yasawong M."/>
            <person name="Rohde M."/>
            <person name="Tindall B."/>
            <person name="Goker M."/>
            <person name="Woyke T."/>
            <person name="Bristow J."/>
            <person name="Eisen J."/>
            <person name="Markowitz V."/>
            <person name="Hugenholtz P."/>
            <person name="Kyrpides N."/>
            <person name="Klenk H."/>
            <person name="Lapidus A."/>
        </authorList>
    </citation>
    <scope>NUCLEOTIDE SEQUENCE [LARGE SCALE GENOMIC DNA]</scope>
    <source>
        <strain evidence="9">DSM 9799 / CCM 4581 / KCTC 23876 / PAT</strain>
    </source>
</reference>
<dbReference type="CDD" id="cd00130">
    <property type="entry name" value="PAS"/>
    <property type="match status" value="1"/>
</dbReference>
<dbReference type="EC" id="3.1.4.52" evidence="1"/>
<keyword evidence="2" id="KW-0973">c-di-GMP</keyword>
<feature type="chain" id="PRO_5003151583" description="cyclic-guanylate-specific phosphodiesterase" evidence="3">
    <location>
        <begin position="19"/>
        <end position="1445"/>
    </location>
</feature>
<dbReference type="Gene3D" id="3.30.450.20">
    <property type="entry name" value="PAS domain"/>
    <property type="match status" value="2"/>
</dbReference>
<dbReference type="Gene3D" id="2.60.40.10">
    <property type="entry name" value="Immunoglobulins"/>
    <property type="match status" value="1"/>
</dbReference>
<dbReference type="Gene3D" id="3.30.70.270">
    <property type="match status" value="1"/>
</dbReference>
<dbReference type="SUPFAM" id="SSF55785">
    <property type="entry name" value="PYP-like sensor domain (PAS domain)"/>
    <property type="match status" value="2"/>
</dbReference>
<dbReference type="PROSITE" id="PS50887">
    <property type="entry name" value="GGDEF"/>
    <property type="match status" value="1"/>
</dbReference>
<dbReference type="InterPro" id="IPR035965">
    <property type="entry name" value="PAS-like_dom_sf"/>
</dbReference>
<dbReference type="PROSITE" id="PS50112">
    <property type="entry name" value="PAS"/>
    <property type="match status" value="1"/>
</dbReference>
<dbReference type="SUPFAM" id="SSF141868">
    <property type="entry name" value="EAL domain-like"/>
    <property type="match status" value="1"/>
</dbReference>
<evidence type="ECO:0000259" key="6">
    <source>
        <dbReference type="PROSITE" id="PS50883"/>
    </source>
</evidence>
<organism evidence="8 9">
    <name type="scientific">Ferrimonas balearica (strain DSM 9799 / CCM 4581 / KCTC 23876 / PAT)</name>
    <dbReference type="NCBI Taxonomy" id="550540"/>
    <lineage>
        <taxon>Bacteria</taxon>
        <taxon>Pseudomonadati</taxon>
        <taxon>Pseudomonadota</taxon>
        <taxon>Gammaproteobacteria</taxon>
        <taxon>Alteromonadales</taxon>
        <taxon>Ferrimonadaceae</taxon>
        <taxon>Ferrimonas</taxon>
    </lineage>
</organism>
<dbReference type="Gene3D" id="2.130.10.10">
    <property type="entry name" value="YVTN repeat-like/Quinoprotein amine dehydrogenase"/>
    <property type="match status" value="2"/>
</dbReference>
<evidence type="ECO:0000256" key="3">
    <source>
        <dbReference type="SAM" id="SignalP"/>
    </source>
</evidence>
<dbReference type="Pfam" id="PF13426">
    <property type="entry name" value="PAS_9"/>
    <property type="match status" value="1"/>
</dbReference>
<name>E1SQ56_FERBD</name>
<dbReference type="KEGG" id="fbl:Fbal_2626"/>
<dbReference type="NCBIfam" id="TIGR00229">
    <property type="entry name" value="sensory_box"/>
    <property type="match status" value="2"/>
</dbReference>
<dbReference type="OrthoDB" id="9804951at2"/>
<feature type="domain" description="GGDEF" evidence="7">
    <location>
        <begin position="1037"/>
        <end position="1170"/>
    </location>
</feature>
<dbReference type="eggNOG" id="COG3292">
    <property type="taxonomic scope" value="Bacteria"/>
</dbReference>
<evidence type="ECO:0000259" key="4">
    <source>
        <dbReference type="PROSITE" id="PS50112"/>
    </source>
</evidence>
<dbReference type="FunFam" id="3.20.20.450:FF:000001">
    <property type="entry name" value="Cyclic di-GMP phosphodiesterase yahA"/>
    <property type="match status" value="1"/>
</dbReference>
<dbReference type="InterPro" id="IPR013655">
    <property type="entry name" value="PAS_fold_3"/>
</dbReference>
<dbReference type="InterPro" id="IPR000700">
    <property type="entry name" value="PAS-assoc_C"/>
</dbReference>
<feature type="domain" description="PAS" evidence="4">
    <location>
        <begin position="887"/>
        <end position="934"/>
    </location>
</feature>
<dbReference type="InterPro" id="IPR000160">
    <property type="entry name" value="GGDEF_dom"/>
</dbReference>
<dbReference type="InterPro" id="IPR011110">
    <property type="entry name" value="Reg_prop"/>
</dbReference>
<dbReference type="SMART" id="SM00086">
    <property type="entry name" value="PAC"/>
    <property type="match status" value="2"/>
</dbReference>
<dbReference type="InterPro" id="IPR013783">
    <property type="entry name" value="Ig-like_fold"/>
</dbReference>
<keyword evidence="9" id="KW-1185">Reference proteome</keyword>
<dbReference type="GeneID" id="67182857"/>
<dbReference type="Pfam" id="PF00563">
    <property type="entry name" value="EAL"/>
    <property type="match status" value="1"/>
</dbReference>
<dbReference type="HOGENOM" id="CLU_003758_1_1_6"/>
<dbReference type="CDD" id="cd01949">
    <property type="entry name" value="GGDEF"/>
    <property type="match status" value="1"/>
</dbReference>
<dbReference type="InterPro" id="IPR000014">
    <property type="entry name" value="PAS"/>
</dbReference>
<dbReference type="InterPro" id="IPR035919">
    <property type="entry name" value="EAL_sf"/>
</dbReference>
<feature type="domain" description="EAL" evidence="6">
    <location>
        <begin position="1179"/>
        <end position="1433"/>
    </location>
</feature>
<protein>
    <recommendedName>
        <fullName evidence="1">cyclic-guanylate-specific phosphodiesterase</fullName>
        <ecNumber evidence="1">3.1.4.52</ecNumber>
    </recommendedName>
</protein>
<feature type="domain" description="PAC" evidence="5">
    <location>
        <begin position="957"/>
        <end position="1009"/>
    </location>
</feature>
<dbReference type="InterPro" id="IPR029787">
    <property type="entry name" value="Nucleotide_cyclase"/>
</dbReference>
<evidence type="ECO:0000313" key="9">
    <source>
        <dbReference type="Proteomes" id="UP000006683"/>
    </source>
</evidence>
<proteinExistence type="predicted"/>
<dbReference type="PROSITE" id="PS50883">
    <property type="entry name" value="EAL"/>
    <property type="match status" value="1"/>
</dbReference>
<evidence type="ECO:0000256" key="1">
    <source>
        <dbReference type="ARBA" id="ARBA00012282"/>
    </source>
</evidence>